<evidence type="ECO:0000313" key="1">
    <source>
        <dbReference type="EMBL" id="OJT09658.1"/>
    </source>
</evidence>
<proteinExistence type="predicted"/>
<dbReference type="Proteomes" id="UP000184267">
    <property type="component" value="Unassembled WGS sequence"/>
</dbReference>
<protein>
    <submittedName>
        <fullName evidence="1">Uncharacterized protein</fullName>
    </submittedName>
</protein>
<sequence>MSCLVSPIFFVSSACDASQWAEDNISTPLRDISLAQRILFDQLVRSTPQPHIFATLLELEHAADVALDVDSSLLLLEEGSLRLGGMGDVLAVSDINKLSRSLSTSLHKIVKHIEIAVARAVFMHEIMILGLATMERIRVPFSPSGQYSTLGRLARLSVNATDDSAKFAIIEVNHAITLTVALATVSRRFRQTSHADTSCGMISQRLCRSIAPLYHTESRVVSILATLRVLQDLLVEGLGEDISAGSMETRTDDPHPLQFTRIVLQAQRDALNGNLRLLKQPRNVEKLELAADVE</sequence>
<name>A0A1M2VQ17_TRAPU</name>
<dbReference type="AlphaFoldDB" id="A0A1M2VQ17"/>
<reference evidence="1 2" key="1">
    <citation type="submission" date="2016-10" db="EMBL/GenBank/DDBJ databases">
        <title>Genome sequence of the basidiomycete white-rot fungus Trametes pubescens.</title>
        <authorList>
            <person name="Makela M.R."/>
            <person name="Granchi Z."/>
            <person name="Peng M."/>
            <person name="De Vries R.P."/>
            <person name="Grigoriev I."/>
            <person name="Riley R."/>
            <person name="Hilden K."/>
        </authorList>
    </citation>
    <scope>NUCLEOTIDE SEQUENCE [LARGE SCALE GENOMIC DNA]</scope>
    <source>
        <strain evidence="1 2">FBCC735</strain>
    </source>
</reference>
<gene>
    <name evidence="1" type="ORF">TRAPUB_13862</name>
</gene>
<comment type="caution">
    <text evidence="1">The sequence shown here is derived from an EMBL/GenBank/DDBJ whole genome shotgun (WGS) entry which is preliminary data.</text>
</comment>
<organism evidence="1 2">
    <name type="scientific">Trametes pubescens</name>
    <name type="common">White-rot fungus</name>
    <dbReference type="NCBI Taxonomy" id="154538"/>
    <lineage>
        <taxon>Eukaryota</taxon>
        <taxon>Fungi</taxon>
        <taxon>Dikarya</taxon>
        <taxon>Basidiomycota</taxon>
        <taxon>Agaricomycotina</taxon>
        <taxon>Agaricomycetes</taxon>
        <taxon>Polyporales</taxon>
        <taxon>Polyporaceae</taxon>
        <taxon>Trametes</taxon>
    </lineage>
</organism>
<accession>A0A1M2VQ17</accession>
<dbReference type="EMBL" id="MNAD01000892">
    <property type="protein sequence ID" value="OJT09658.1"/>
    <property type="molecule type" value="Genomic_DNA"/>
</dbReference>
<keyword evidence="2" id="KW-1185">Reference proteome</keyword>
<evidence type="ECO:0000313" key="2">
    <source>
        <dbReference type="Proteomes" id="UP000184267"/>
    </source>
</evidence>